<dbReference type="GO" id="GO:0016747">
    <property type="term" value="F:acyltransferase activity, transferring groups other than amino-acyl groups"/>
    <property type="evidence" value="ECO:0007669"/>
    <property type="project" value="InterPro"/>
</dbReference>
<sequence length="149" mass="16984">MIAIRPYFETDWEAVCQVHDRAQPGEFAGVCVPRDLIPLAENPYLNKIFHPCQKFVACEGDKVVGFVAFYENHISLLYVDPDYQNLGVGKRLLRQALNIIGSPAWTVVIADNHRARRFYAQEGFQENSHFESPVSGSICQFIRLIRSNI</sequence>
<dbReference type="OrthoDB" id="515782at2"/>
<dbReference type="EMBL" id="LATL02000057">
    <property type="protein sequence ID" value="KMW70808.1"/>
    <property type="molecule type" value="Genomic_DNA"/>
</dbReference>
<keyword evidence="2" id="KW-0012">Acyltransferase</keyword>
<feature type="domain" description="N-acetyltransferase" evidence="3">
    <location>
        <begin position="2"/>
        <end position="149"/>
    </location>
</feature>
<evidence type="ECO:0000313" key="4">
    <source>
        <dbReference type="EMBL" id="KMW70808.1"/>
    </source>
</evidence>
<dbReference type="AlphaFoldDB" id="A0A0J9EX71"/>
<accession>A0A0J9EX71</accession>
<dbReference type="PANTHER" id="PTHR43800">
    <property type="entry name" value="PEPTIDYL-LYSINE N-ACETYLTRANSFERASE YJAB"/>
    <property type="match status" value="1"/>
</dbReference>
<reference evidence="4 5" key="1">
    <citation type="submission" date="2015-06" db="EMBL/GenBank/DDBJ databases">
        <title>Draft genome assembly of filamentous brackish cyanobacterium Limnoraphis robusta strain CS-951.</title>
        <authorList>
            <person name="Willis A."/>
            <person name="Parks M."/>
            <person name="Burford M.A."/>
        </authorList>
    </citation>
    <scope>NUCLEOTIDE SEQUENCE [LARGE SCALE GENOMIC DNA]</scope>
    <source>
        <strain evidence="4 5">CS-951</strain>
    </source>
</reference>
<dbReference type="RefSeq" id="WP_049558130.1">
    <property type="nucleotide sequence ID" value="NZ_LATL02000057.1"/>
</dbReference>
<dbReference type="Proteomes" id="UP000033607">
    <property type="component" value="Unassembled WGS sequence"/>
</dbReference>
<evidence type="ECO:0000256" key="1">
    <source>
        <dbReference type="ARBA" id="ARBA00022679"/>
    </source>
</evidence>
<dbReference type="Gene3D" id="3.40.630.30">
    <property type="match status" value="1"/>
</dbReference>
<evidence type="ECO:0000259" key="3">
    <source>
        <dbReference type="PROSITE" id="PS51186"/>
    </source>
</evidence>
<keyword evidence="1 4" id="KW-0808">Transferase</keyword>
<dbReference type="CDD" id="cd04301">
    <property type="entry name" value="NAT_SF"/>
    <property type="match status" value="1"/>
</dbReference>
<dbReference type="InterPro" id="IPR000182">
    <property type="entry name" value="GNAT_dom"/>
</dbReference>
<dbReference type="InterPro" id="IPR016181">
    <property type="entry name" value="Acyl_CoA_acyltransferase"/>
</dbReference>
<dbReference type="PATRIC" id="fig|1637645.4.peg.1067"/>
<organism evidence="4 5">
    <name type="scientific">Limnoraphis robusta CS-951</name>
    <dbReference type="NCBI Taxonomy" id="1637645"/>
    <lineage>
        <taxon>Bacteria</taxon>
        <taxon>Bacillati</taxon>
        <taxon>Cyanobacteriota</taxon>
        <taxon>Cyanophyceae</taxon>
        <taxon>Oscillatoriophycideae</taxon>
        <taxon>Oscillatoriales</taxon>
        <taxon>Sirenicapillariaceae</taxon>
        <taxon>Limnoraphis</taxon>
    </lineage>
</organism>
<dbReference type="PROSITE" id="PS51186">
    <property type="entry name" value="GNAT"/>
    <property type="match status" value="1"/>
</dbReference>
<proteinExistence type="predicted"/>
<gene>
    <name evidence="4" type="ORF">WN50_32590</name>
</gene>
<evidence type="ECO:0000313" key="5">
    <source>
        <dbReference type="Proteomes" id="UP000033607"/>
    </source>
</evidence>
<dbReference type="Pfam" id="PF13508">
    <property type="entry name" value="Acetyltransf_7"/>
    <property type="match status" value="1"/>
</dbReference>
<evidence type="ECO:0000256" key="2">
    <source>
        <dbReference type="ARBA" id="ARBA00023315"/>
    </source>
</evidence>
<comment type="caution">
    <text evidence="4">The sequence shown here is derived from an EMBL/GenBank/DDBJ whole genome shotgun (WGS) entry which is preliminary data.</text>
</comment>
<name>A0A0J9EX71_9CYAN</name>
<dbReference type="PANTHER" id="PTHR43800:SF1">
    <property type="entry name" value="PEPTIDYL-LYSINE N-ACETYLTRANSFERASE YJAB"/>
    <property type="match status" value="1"/>
</dbReference>
<protein>
    <submittedName>
        <fullName evidence="4">Acetyltransferase</fullName>
    </submittedName>
</protein>
<dbReference type="SUPFAM" id="SSF55729">
    <property type="entry name" value="Acyl-CoA N-acyltransferases (Nat)"/>
    <property type="match status" value="1"/>
</dbReference>